<dbReference type="SUPFAM" id="SSF52317">
    <property type="entry name" value="Class I glutamine amidotransferase-like"/>
    <property type="match status" value="1"/>
</dbReference>
<dbReference type="InterPro" id="IPR027461">
    <property type="entry name" value="Carboxypeptidase_A_C_sf"/>
</dbReference>
<protein>
    <submittedName>
        <fullName evidence="8">LD-carboxypeptidase</fullName>
    </submittedName>
</protein>
<dbReference type="Proteomes" id="UP001302349">
    <property type="component" value="Chromosome"/>
</dbReference>
<evidence type="ECO:0000313" key="9">
    <source>
        <dbReference type="Proteomes" id="UP001302349"/>
    </source>
</evidence>
<feature type="domain" description="LD-carboxypeptidase C-terminal" evidence="7">
    <location>
        <begin position="221"/>
        <end position="341"/>
    </location>
</feature>
<dbReference type="Gene3D" id="3.40.50.10740">
    <property type="entry name" value="Class I glutamine amidotransferase-like"/>
    <property type="match status" value="1"/>
</dbReference>
<dbReference type="EMBL" id="CP136051">
    <property type="protein sequence ID" value="WOK08913.1"/>
    <property type="molecule type" value="Genomic_DNA"/>
</dbReference>
<evidence type="ECO:0000259" key="7">
    <source>
        <dbReference type="Pfam" id="PF17676"/>
    </source>
</evidence>
<keyword evidence="9" id="KW-1185">Reference proteome</keyword>
<evidence type="ECO:0000256" key="1">
    <source>
        <dbReference type="ARBA" id="ARBA00010233"/>
    </source>
</evidence>
<keyword evidence="3" id="KW-0645">Protease</keyword>
<keyword evidence="4" id="KW-0378">Hydrolase</keyword>
<proteinExistence type="inferred from homology"/>
<dbReference type="CDD" id="cd07025">
    <property type="entry name" value="Peptidase_S66"/>
    <property type="match status" value="1"/>
</dbReference>
<dbReference type="Pfam" id="PF02016">
    <property type="entry name" value="Peptidase_S66"/>
    <property type="match status" value="1"/>
</dbReference>
<dbReference type="SUPFAM" id="SSF141986">
    <property type="entry name" value="LD-carboxypeptidase A C-terminal domain-like"/>
    <property type="match status" value="1"/>
</dbReference>
<keyword evidence="5" id="KW-0720">Serine protease</keyword>
<dbReference type="PANTHER" id="PTHR30237">
    <property type="entry name" value="MURAMOYLTETRAPEPTIDE CARBOXYPEPTIDASE"/>
    <property type="match status" value="1"/>
</dbReference>
<gene>
    <name evidence="8" type="ORF">RT717_09725</name>
</gene>
<evidence type="ECO:0000313" key="8">
    <source>
        <dbReference type="EMBL" id="WOK08913.1"/>
    </source>
</evidence>
<evidence type="ECO:0000256" key="2">
    <source>
        <dbReference type="ARBA" id="ARBA00022645"/>
    </source>
</evidence>
<reference evidence="8 9" key="1">
    <citation type="journal article" date="2023" name="Microbiol. Resour. Announc.">
        <title>Complete Genome Sequence of Imperialibacter roseus strain P4T.</title>
        <authorList>
            <person name="Tizabi D.R."/>
            <person name="Bachvaroff T."/>
            <person name="Hill R.T."/>
        </authorList>
    </citation>
    <scope>NUCLEOTIDE SEQUENCE [LARGE SCALE GENOMIC DNA]</scope>
    <source>
        <strain evidence="8 9">P4T</strain>
    </source>
</reference>
<keyword evidence="2" id="KW-0121">Carboxypeptidase</keyword>
<dbReference type="InterPro" id="IPR040449">
    <property type="entry name" value="Peptidase_S66_N"/>
</dbReference>
<evidence type="ECO:0000256" key="3">
    <source>
        <dbReference type="ARBA" id="ARBA00022670"/>
    </source>
</evidence>
<feature type="domain" description="LD-carboxypeptidase N-terminal" evidence="6">
    <location>
        <begin position="53"/>
        <end position="168"/>
    </location>
</feature>
<comment type="similarity">
    <text evidence="1">Belongs to the peptidase S66 family.</text>
</comment>
<accession>A0ABZ0IV29</accession>
<sequence length="356" mass="38374">MDRRKFIAGSLATAGGGMLLPTMAKAEGKATTSGTWPTRVIKPKKLTKGDTMGLITPSSAISRGSFESTLENMEALGFKVKYSDNMRVRKGFLAGTDQQRLDDLHAMFADTSVDGIFCARGGYGAGRLLPAVDYDLIASNPKPFIGYSDITALHFAIFNKTGLVTFHGPVGASNFTDYTADSFEDTLIKGKGKIKIEQAKEDRDKQEDYIQIYSISEGVAKGELVGGNLSLVSSLTGTPFDLDFTGKLVFLEEVGESPYRVDRMLTQLLLAGKLQAAKGIVLGVFNDCDEKDTDPDFGDKTSLRETLAERLGGLGIPVLYGMSFGHVSNIATLPMGISAELDTYKQSLTLLEESVL</sequence>
<dbReference type="PIRSF" id="PIRSF028757">
    <property type="entry name" value="LD-carboxypeptidase"/>
    <property type="match status" value="1"/>
</dbReference>
<dbReference type="InterPro" id="IPR029062">
    <property type="entry name" value="Class_I_gatase-like"/>
</dbReference>
<organism evidence="8 9">
    <name type="scientific">Imperialibacter roseus</name>
    <dbReference type="NCBI Taxonomy" id="1324217"/>
    <lineage>
        <taxon>Bacteria</taxon>
        <taxon>Pseudomonadati</taxon>
        <taxon>Bacteroidota</taxon>
        <taxon>Cytophagia</taxon>
        <taxon>Cytophagales</taxon>
        <taxon>Flammeovirgaceae</taxon>
        <taxon>Imperialibacter</taxon>
    </lineage>
</organism>
<evidence type="ECO:0000256" key="4">
    <source>
        <dbReference type="ARBA" id="ARBA00022801"/>
    </source>
</evidence>
<dbReference type="Gene3D" id="3.50.30.60">
    <property type="entry name" value="LD-carboxypeptidase A C-terminal domain-like"/>
    <property type="match status" value="1"/>
</dbReference>
<dbReference type="RefSeq" id="WP_317491542.1">
    <property type="nucleotide sequence ID" value="NZ_CP136051.1"/>
</dbReference>
<name>A0ABZ0IV29_9BACT</name>
<dbReference type="PANTHER" id="PTHR30237:SF2">
    <property type="entry name" value="MUREIN TETRAPEPTIDE CARBOXYPEPTIDASE"/>
    <property type="match status" value="1"/>
</dbReference>
<dbReference type="InterPro" id="IPR003507">
    <property type="entry name" value="S66_fam"/>
</dbReference>
<evidence type="ECO:0000256" key="5">
    <source>
        <dbReference type="ARBA" id="ARBA00022825"/>
    </source>
</evidence>
<dbReference type="Pfam" id="PF17676">
    <property type="entry name" value="Peptidase_S66C"/>
    <property type="match status" value="1"/>
</dbReference>
<dbReference type="InterPro" id="IPR027478">
    <property type="entry name" value="LdcA_N"/>
</dbReference>
<evidence type="ECO:0000259" key="6">
    <source>
        <dbReference type="Pfam" id="PF02016"/>
    </source>
</evidence>
<dbReference type="InterPro" id="IPR040921">
    <property type="entry name" value="Peptidase_S66C"/>
</dbReference>